<keyword evidence="5 10" id="KW-0995">Kinetochore</keyword>
<evidence type="ECO:0000313" key="15">
    <source>
        <dbReference type="Proteomes" id="UP000076532"/>
    </source>
</evidence>
<accession>A0A166JGE7</accession>
<dbReference type="GO" id="GO:0051301">
    <property type="term" value="P:cell division"/>
    <property type="evidence" value="ECO:0007669"/>
    <property type="project" value="UniProtKB-UniRule"/>
</dbReference>
<feature type="compositionally biased region" description="Low complexity" evidence="12">
    <location>
        <begin position="20"/>
        <end position="31"/>
    </location>
</feature>
<evidence type="ECO:0000256" key="1">
    <source>
        <dbReference type="ARBA" id="ARBA00007050"/>
    </source>
</evidence>
<evidence type="ECO:0000259" key="13">
    <source>
        <dbReference type="Pfam" id="PF03801"/>
    </source>
</evidence>
<dbReference type="InterPro" id="IPR055260">
    <property type="entry name" value="Ndc80_CH"/>
</dbReference>
<name>A0A166JGE7_9AGAM</name>
<evidence type="ECO:0000256" key="6">
    <source>
        <dbReference type="ARBA" id="ARBA00023054"/>
    </source>
</evidence>
<dbReference type="EMBL" id="KV417552">
    <property type="protein sequence ID" value="KZP20832.1"/>
    <property type="molecule type" value="Genomic_DNA"/>
</dbReference>
<evidence type="ECO:0000256" key="5">
    <source>
        <dbReference type="ARBA" id="ARBA00022838"/>
    </source>
</evidence>
<evidence type="ECO:0000256" key="7">
    <source>
        <dbReference type="ARBA" id="ARBA00023242"/>
    </source>
</evidence>
<dbReference type="GO" id="GO:0005634">
    <property type="term" value="C:nucleus"/>
    <property type="evidence" value="ECO:0007669"/>
    <property type="project" value="UniProtKB-SubCell"/>
</dbReference>
<comment type="function">
    <text evidence="10">Acts as a component of the essential kinetochore-associated NDC80 complex, which is required for chromosome segregation and spindle checkpoint activity.</text>
</comment>
<dbReference type="Pfam" id="PF03801">
    <property type="entry name" value="Ndc80_HEC"/>
    <property type="match status" value="1"/>
</dbReference>
<feature type="region of interest" description="Disordered" evidence="12">
    <location>
        <begin position="1"/>
        <end position="56"/>
    </location>
</feature>
<keyword evidence="9 10" id="KW-0137">Centromere</keyword>
<evidence type="ECO:0000256" key="10">
    <source>
        <dbReference type="RuleBase" id="RU368072"/>
    </source>
</evidence>
<feature type="compositionally biased region" description="Polar residues" evidence="12">
    <location>
        <begin position="45"/>
        <end position="56"/>
    </location>
</feature>
<dbReference type="GO" id="GO:0031262">
    <property type="term" value="C:Ndc80 complex"/>
    <property type="evidence" value="ECO:0007669"/>
    <property type="project" value="UniProtKB-UniRule"/>
</dbReference>
<evidence type="ECO:0000256" key="4">
    <source>
        <dbReference type="ARBA" id="ARBA00022776"/>
    </source>
</evidence>
<organism evidence="14 15">
    <name type="scientific">Athelia psychrophila</name>
    <dbReference type="NCBI Taxonomy" id="1759441"/>
    <lineage>
        <taxon>Eukaryota</taxon>
        <taxon>Fungi</taxon>
        <taxon>Dikarya</taxon>
        <taxon>Basidiomycota</taxon>
        <taxon>Agaricomycotina</taxon>
        <taxon>Agaricomycetes</taxon>
        <taxon>Agaricomycetidae</taxon>
        <taxon>Atheliales</taxon>
        <taxon>Atheliaceae</taxon>
        <taxon>Athelia</taxon>
    </lineage>
</organism>
<comment type="subunit">
    <text evidence="10">Component of the NDC80 complex.</text>
</comment>
<dbReference type="InterPro" id="IPR005550">
    <property type="entry name" value="Kinetochore_Ndc80"/>
</dbReference>
<dbReference type="InterPro" id="IPR038273">
    <property type="entry name" value="Ndc80_sf"/>
</dbReference>
<keyword evidence="3 10" id="KW-0132">Cell division</keyword>
<dbReference type="PANTHER" id="PTHR10643">
    <property type="entry name" value="KINETOCHORE PROTEIN NDC80"/>
    <property type="match status" value="1"/>
</dbReference>
<feature type="coiled-coil region" evidence="11">
    <location>
        <begin position="379"/>
        <end position="406"/>
    </location>
</feature>
<gene>
    <name evidence="14" type="ORF">FIBSPDRAFT_741803</name>
</gene>
<comment type="similarity">
    <text evidence="1 10">Belongs to the NDC80/HEC1 family.</text>
</comment>
<proteinExistence type="inferred from homology"/>
<reference evidence="14 15" key="1">
    <citation type="journal article" date="2016" name="Mol. Biol. Evol.">
        <title>Comparative Genomics of Early-Diverging Mushroom-Forming Fungi Provides Insights into the Origins of Lignocellulose Decay Capabilities.</title>
        <authorList>
            <person name="Nagy L.G."/>
            <person name="Riley R."/>
            <person name="Tritt A."/>
            <person name="Adam C."/>
            <person name="Daum C."/>
            <person name="Floudas D."/>
            <person name="Sun H."/>
            <person name="Yadav J.S."/>
            <person name="Pangilinan J."/>
            <person name="Larsson K.H."/>
            <person name="Matsuura K."/>
            <person name="Barry K."/>
            <person name="Labutti K."/>
            <person name="Kuo R."/>
            <person name="Ohm R.A."/>
            <person name="Bhattacharya S.S."/>
            <person name="Shirouzu T."/>
            <person name="Yoshinaga Y."/>
            <person name="Martin F.M."/>
            <person name="Grigoriev I.V."/>
            <person name="Hibbett D.S."/>
        </authorList>
    </citation>
    <scope>NUCLEOTIDE SEQUENCE [LARGE SCALE GENOMIC DNA]</scope>
    <source>
        <strain evidence="14 15">CBS 109695</strain>
    </source>
</reference>
<comment type="subcellular location">
    <subcellularLocation>
        <location evidence="10">Chromosome</location>
        <location evidence="10">Centromere</location>
        <location evidence="10">Kinetochore</location>
    </subcellularLocation>
    <subcellularLocation>
        <location evidence="10">Nucleus</location>
    </subcellularLocation>
</comment>
<evidence type="ECO:0000256" key="2">
    <source>
        <dbReference type="ARBA" id="ARBA00022454"/>
    </source>
</evidence>
<dbReference type="PANTHER" id="PTHR10643:SF2">
    <property type="entry name" value="KINETOCHORE PROTEIN NDC80 HOMOLOG"/>
    <property type="match status" value="1"/>
</dbReference>
<feature type="domain" description="Kinetochore protein Ndc80 CH" evidence="13">
    <location>
        <begin position="87"/>
        <end position="209"/>
    </location>
</feature>
<feature type="coiled-coil region" evidence="11">
    <location>
        <begin position="275"/>
        <end position="347"/>
    </location>
</feature>
<evidence type="ECO:0000256" key="12">
    <source>
        <dbReference type="SAM" id="MobiDB-lite"/>
    </source>
</evidence>
<evidence type="ECO:0000256" key="11">
    <source>
        <dbReference type="SAM" id="Coils"/>
    </source>
</evidence>
<keyword evidence="2 10" id="KW-0158">Chromosome</keyword>
<dbReference type="Proteomes" id="UP000076532">
    <property type="component" value="Unassembled WGS sequence"/>
</dbReference>
<protein>
    <recommendedName>
        <fullName evidence="10">Kinetochore protein NDC80</fullName>
    </recommendedName>
</protein>
<keyword evidence="7 10" id="KW-0539">Nucleus</keyword>
<dbReference type="STRING" id="436010.A0A166JGE7"/>
<feature type="coiled-coil region" evidence="11">
    <location>
        <begin position="489"/>
        <end position="594"/>
    </location>
</feature>
<keyword evidence="8 10" id="KW-0131">Cell cycle</keyword>
<evidence type="ECO:0000313" key="14">
    <source>
        <dbReference type="EMBL" id="KZP20832.1"/>
    </source>
</evidence>
<dbReference type="AlphaFoldDB" id="A0A166JGE7"/>
<keyword evidence="15" id="KW-1185">Reference proteome</keyword>
<dbReference type="GO" id="GO:0051315">
    <property type="term" value="P:attachment of mitotic spindle microtubules to kinetochore"/>
    <property type="evidence" value="ECO:0007669"/>
    <property type="project" value="UniProtKB-UniRule"/>
</dbReference>
<keyword evidence="6 11" id="KW-0175">Coiled coil</keyword>
<keyword evidence="4 10" id="KW-0498">Mitosis</keyword>
<evidence type="ECO:0000256" key="8">
    <source>
        <dbReference type="ARBA" id="ARBA00023306"/>
    </source>
</evidence>
<dbReference type="OrthoDB" id="7459479at2759"/>
<dbReference type="Gene3D" id="1.10.418.30">
    <property type="entry name" value="Ncd80 complex, Ncd80 subunit"/>
    <property type="match status" value="1"/>
</dbReference>
<evidence type="ECO:0000256" key="9">
    <source>
        <dbReference type="ARBA" id="ARBA00023328"/>
    </source>
</evidence>
<sequence length="627" mass="70778">MPPPSNLPMPSTAKKPAVFSSSTSNMRMSLSGPARGTNPAPPSTNPRQSMMRSQNTNQLLQSTSKLGKTPLKNSARRGSIWGGAAMAAPSSSQSLKDPRNLRDKAFQSKMRQDILLWLQDTEFNITMSVLRDVTVKDFREIFHHLVILIDPSHPFNPVGRFDDDFLMALKALKYPYMNQIDVKWLVSPAAMHSWPTLLGMLHWLVEIAKGRLHYLESGHLTLQDANSVPDEFDEPQQHRALACQFYNDAYGVFLAGSDLPEEQKQALEARYAKKNERVKMDLDEKIARLNAIKAELDKIKGSKAPIVKIRELNESLKDDRRKFLEVVNKFENRKQKLIEQIAEKKADLGIWTKNLEQLRGEQNKLSDVVKTQNLAPEEVIQMNTDHENLSRNLEELKHKTSEVLKTIMSLEVTVARRAAAAEEALDSYTNLLSSLGLFPPLLPPLDHIDLTLELNTAASTTQSLLSGEDIRKLVKPTLSSIAESNRTERASVETERIKLDNDLDQLTMECENIDERIVEMEKKVVGLNEQADDLRDAAQQESLVSSQEAARLERELAQARTNAMANGLGVKSRLQALQFSYREQVEKVNKLRDETVRAIIKNSNDVAVFKEEVSQHLKAIKEYADEN</sequence>
<evidence type="ECO:0000256" key="3">
    <source>
        <dbReference type="ARBA" id="ARBA00022618"/>
    </source>
</evidence>